<dbReference type="GO" id="GO:0005525">
    <property type="term" value="F:GTP binding"/>
    <property type="evidence" value="ECO:0007669"/>
    <property type="project" value="InterPro"/>
</dbReference>
<evidence type="ECO:0000313" key="5">
    <source>
        <dbReference type="EMBL" id="KAF2496382.1"/>
    </source>
</evidence>
<dbReference type="Pfam" id="PF01031">
    <property type="entry name" value="Dynamin_M"/>
    <property type="match status" value="1"/>
</dbReference>
<evidence type="ECO:0000259" key="4">
    <source>
        <dbReference type="PROSITE" id="PS51718"/>
    </source>
</evidence>
<dbReference type="GO" id="GO:0006897">
    <property type="term" value="P:endocytosis"/>
    <property type="evidence" value="ECO:0007669"/>
    <property type="project" value="TreeGrafter"/>
</dbReference>
<protein>
    <recommendedName>
        <fullName evidence="7">Dynamin family protein</fullName>
    </recommendedName>
</protein>
<dbReference type="GO" id="GO:0016020">
    <property type="term" value="C:membrane"/>
    <property type="evidence" value="ECO:0007669"/>
    <property type="project" value="TreeGrafter"/>
</dbReference>
<dbReference type="OrthoDB" id="415706at2759"/>
<gene>
    <name evidence="5" type="ORF">BU16DRAFT_460137</name>
</gene>
<feature type="domain" description="GED" evidence="3">
    <location>
        <begin position="643"/>
        <end position="734"/>
    </location>
</feature>
<dbReference type="PROSITE" id="PS51388">
    <property type="entry name" value="GED"/>
    <property type="match status" value="1"/>
</dbReference>
<dbReference type="InterPro" id="IPR030381">
    <property type="entry name" value="G_DYNAMIN_dom"/>
</dbReference>
<dbReference type="InterPro" id="IPR001401">
    <property type="entry name" value="Dynamin_GTPase"/>
</dbReference>
<evidence type="ECO:0000313" key="6">
    <source>
        <dbReference type="Proteomes" id="UP000799750"/>
    </source>
</evidence>
<accession>A0A6A6QW59</accession>
<dbReference type="Gene3D" id="1.20.120.1240">
    <property type="entry name" value="Dynamin, middle domain"/>
    <property type="match status" value="1"/>
</dbReference>
<keyword evidence="6" id="KW-1185">Reference proteome</keyword>
<dbReference type="InterPro" id="IPR045063">
    <property type="entry name" value="Dynamin_N"/>
</dbReference>
<name>A0A6A6QW59_9PEZI</name>
<evidence type="ECO:0000259" key="3">
    <source>
        <dbReference type="PROSITE" id="PS51388"/>
    </source>
</evidence>
<dbReference type="GO" id="GO:0008017">
    <property type="term" value="F:microtubule binding"/>
    <property type="evidence" value="ECO:0007669"/>
    <property type="project" value="TreeGrafter"/>
</dbReference>
<dbReference type="PANTHER" id="PTHR11566">
    <property type="entry name" value="DYNAMIN"/>
    <property type="match status" value="1"/>
</dbReference>
<dbReference type="GO" id="GO:0048312">
    <property type="term" value="P:intracellular distribution of mitochondria"/>
    <property type="evidence" value="ECO:0007669"/>
    <property type="project" value="TreeGrafter"/>
</dbReference>
<dbReference type="CDD" id="cd08771">
    <property type="entry name" value="DLP_1"/>
    <property type="match status" value="1"/>
</dbReference>
<dbReference type="InterPro" id="IPR027417">
    <property type="entry name" value="P-loop_NTPase"/>
</dbReference>
<dbReference type="InterPro" id="IPR022812">
    <property type="entry name" value="Dynamin"/>
</dbReference>
<dbReference type="EMBL" id="MU004188">
    <property type="protein sequence ID" value="KAF2496382.1"/>
    <property type="molecule type" value="Genomic_DNA"/>
</dbReference>
<feature type="domain" description="Dynamin-type G" evidence="4">
    <location>
        <begin position="29"/>
        <end position="314"/>
    </location>
</feature>
<dbReference type="SUPFAM" id="SSF52540">
    <property type="entry name" value="P-loop containing nucleoside triphosphate hydrolases"/>
    <property type="match status" value="1"/>
</dbReference>
<dbReference type="AlphaFoldDB" id="A0A6A6QW59"/>
<reference evidence="5" key="1">
    <citation type="journal article" date="2020" name="Stud. Mycol.">
        <title>101 Dothideomycetes genomes: a test case for predicting lifestyles and emergence of pathogens.</title>
        <authorList>
            <person name="Haridas S."/>
            <person name="Albert R."/>
            <person name="Binder M."/>
            <person name="Bloem J."/>
            <person name="Labutti K."/>
            <person name="Salamov A."/>
            <person name="Andreopoulos B."/>
            <person name="Baker S."/>
            <person name="Barry K."/>
            <person name="Bills G."/>
            <person name="Bluhm B."/>
            <person name="Cannon C."/>
            <person name="Castanera R."/>
            <person name="Culley D."/>
            <person name="Daum C."/>
            <person name="Ezra D."/>
            <person name="Gonzalez J."/>
            <person name="Henrissat B."/>
            <person name="Kuo A."/>
            <person name="Liang C."/>
            <person name="Lipzen A."/>
            <person name="Lutzoni F."/>
            <person name="Magnuson J."/>
            <person name="Mondo S."/>
            <person name="Nolan M."/>
            <person name="Ohm R."/>
            <person name="Pangilinan J."/>
            <person name="Park H.-J."/>
            <person name="Ramirez L."/>
            <person name="Alfaro M."/>
            <person name="Sun H."/>
            <person name="Tritt A."/>
            <person name="Yoshinaga Y."/>
            <person name="Zwiers L.-H."/>
            <person name="Turgeon B."/>
            <person name="Goodwin S."/>
            <person name="Spatafora J."/>
            <person name="Crous P."/>
            <person name="Grigoriev I."/>
        </authorList>
    </citation>
    <scope>NUCLEOTIDE SEQUENCE</scope>
    <source>
        <strain evidence="5">CBS 269.34</strain>
    </source>
</reference>
<evidence type="ECO:0000256" key="2">
    <source>
        <dbReference type="ARBA" id="ARBA00023134"/>
    </source>
</evidence>
<keyword evidence="2" id="KW-0342">GTP-binding</keyword>
<dbReference type="PROSITE" id="PS51718">
    <property type="entry name" value="G_DYNAMIN_2"/>
    <property type="match status" value="1"/>
</dbReference>
<proteinExistence type="predicted"/>
<dbReference type="Gene3D" id="3.40.50.300">
    <property type="entry name" value="P-loop containing nucleotide triphosphate hydrolases"/>
    <property type="match status" value="1"/>
</dbReference>
<dbReference type="Proteomes" id="UP000799750">
    <property type="component" value="Unassembled WGS sequence"/>
</dbReference>
<dbReference type="GO" id="GO:0005739">
    <property type="term" value="C:mitochondrion"/>
    <property type="evidence" value="ECO:0007669"/>
    <property type="project" value="TreeGrafter"/>
</dbReference>
<dbReference type="GO" id="GO:0016559">
    <property type="term" value="P:peroxisome fission"/>
    <property type="evidence" value="ECO:0007669"/>
    <property type="project" value="TreeGrafter"/>
</dbReference>
<sequence length="736" mass="83809">MLARLLTEENREMLDIVSSLSRLNIKKSVISLPSLIVCGDQSTGKSSVLEAATGIAFPRKAGLCTRFPTEISLRHDDIRKATVRINPHPDSRGFAKERMEKFTGMISDFNNLPGLVEAAQKAMGLGEEKNFAKDVLCIEISGPDLPHLTLVDLPGLIKNAVDGVTPDEVSLVAELTEEYIQQSRAICLPVISALHDFANQGIVDKVQAYDATGNRTLGIVTKPDRCDVEDEERSAAIALIQNKRKTLKLGWHVLRNRNEDETNRKTSNHERNFTEQLFFQKHGWKDIPEGHWGAEALTVRLSELLIKHTKRELPKVRKDVEAEYAIRHKELEALGMARETPQACKDFLLDLSIDYGRDCKAALDGHYESNFFKYDDTQPFDDGNKLARRRLRAMIQFQNKGFSDTMRVWGHRYNIQTEKAGQKPPASEPEEIELPEWPEPKLDKPAMTKSLLTMKTECEGPITKSYTEALEWVQKALIRSRGRELQGNFNPLIIGELFREQSAKWHRLAEEHLNDAFNSCTRFLRDLLDANCASDVMSRVWASIFETAMKEKKQAAMKELGRLMNEINSYPINYNHYYTDMITRNRMARQKKSLKASLESATTEISESFSCNHRSHAVEKVDIEAALQHYTERLSRDMDEYSSEGILDCVLAIYKVHQKTFVANVTTQVVERHIVCGLENIFSPKLIAKMKDDEVVTIASEPTETKKYRSILQENVKKLNEGRDLLREIVRTTAQE</sequence>
<dbReference type="GO" id="GO:0000266">
    <property type="term" value="P:mitochondrial fission"/>
    <property type="evidence" value="ECO:0007669"/>
    <property type="project" value="TreeGrafter"/>
</dbReference>
<dbReference type="PANTHER" id="PTHR11566:SF66">
    <property type="entry name" value="INTERFERON-INDUCED GTP-BINDING PROTEIN MX"/>
    <property type="match status" value="1"/>
</dbReference>
<evidence type="ECO:0008006" key="7">
    <source>
        <dbReference type="Google" id="ProtNLM"/>
    </source>
</evidence>
<keyword evidence="1" id="KW-0547">Nucleotide-binding</keyword>
<dbReference type="PRINTS" id="PR00195">
    <property type="entry name" value="DYNAMIN"/>
</dbReference>
<dbReference type="GO" id="GO:0003924">
    <property type="term" value="F:GTPase activity"/>
    <property type="evidence" value="ECO:0007669"/>
    <property type="project" value="InterPro"/>
</dbReference>
<dbReference type="Pfam" id="PF00350">
    <property type="entry name" value="Dynamin_N"/>
    <property type="match status" value="1"/>
</dbReference>
<dbReference type="InterPro" id="IPR020850">
    <property type="entry name" value="GED_dom"/>
</dbReference>
<dbReference type="GO" id="GO:0005874">
    <property type="term" value="C:microtubule"/>
    <property type="evidence" value="ECO:0007669"/>
    <property type="project" value="TreeGrafter"/>
</dbReference>
<dbReference type="SMART" id="SM00053">
    <property type="entry name" value="DYNc"/>
    <property type="match status" value="1"/>
</dbReference>
<evidence type="ECO:0000256" key="1">
    <source>
        <dbReference type="ARBA" id="ARBA00022741"/>
    </source>
</evidence>
<organism evidence="5 6">
    <name type="scientific">Lophium mytilinum</name>
    <dbReference type="NCBI Taxonomy" id="390894"/>
    <lineage>
        <taxon>Eukaryota</taxon>
        <taxon>Fungi</taxon>
        <taxon>Dikarya</taxon>
        <taxon>Ascomycota</taxon>
        <taxon>Pezizomycotina</taxon>
        <taxon>Dothideomycetes</taxon>
        <taxon>Pleosporomycetidae</taxon>
        <taxon>Mytilinidiales</taxon>
        <taxon>Mytilinidiaceae</taxon>
        <taxon>Lophium</taxon>
    </lineage>
</organism>
<dbReference type="InterPro" id="IPR000375">
    <property type="entry name" value="Dynamin_stalk"/>
</dbReference>